<comment type="caution">
    <text evidence="2">The sequence shown here is derived from an EMBL/GenBank/DDBJ whole genome shotgun (WGS) entry which is preliminary data.</text>
</comment>
<protein>
    <submittedName>
        <fullName evidence="2">Uncharacterized protein</fullName>
    </submittedName>
</protein>
<evidence type="ECO:0000256" key="1">
    <source>
        <dbReference type="SAM" id="SignalP"/>
    </source>
</evidence>
<keyword evidence="1" id="KW-0732">Signal</keyword>
<name>A0AAV2PWG6_MEGNR</name>
<proteinExistence type="predicted"/>
<accession>A0AAV2PWG6</accession>
<dbReference type="Proteomes" id="UP001497623">
    <property type="component" value="Unassembled WGS sequence"/>
</dbReference>
<sequence>MQQFFNNAVMAIILTSPWLHMAQSLPISSIFKVHSINDNDNKADVTGTDVTDAEAWSSLTIINSDQKPQRSTISTGFRTSFQVIDLGNPWSYISEKQPIPDNTLEKFTPPEPTTKELRELKYWKDSRIEVPPPHILTIIKVKPYFDFFDHAKAMLALQHRRKLADLPLHRLKSSRPNFPFYDEN</sequence>
<evidence type="ECO:0000313" key="3">
    <source>
        <dbReference type="Proteomes" id="UP001497623"/>
    </source>
</evidence>
<feature type="signal peptide" evidence="1">
    <location>
        <begin position="1"/>
        <end position="24"/>
    </location>
</feature>
<evidence type="ECO:0000313" key="2">
    <source>
        <dbReference type="EMBL" id="CAL4064341.1"/>
    </source>
</evidence>
<dbReference type="AlphaFoldDB" id="A0AAV2PWG6"/>
<gene>
    <name evidence="2" type="ORF">MNOR_LOCUS3990</name>
</gene>
<dbReference type="EMBL" id="CAXKWB010001429">
    <property type="protein sequence ID" value="CAL4064341.1"/>
    <property type="molecule type" value="Genomic_DNA"/>
</dbReference>
<feature type="chain" id="PRO_5043988062" evidence="1">
    <location>
        <begin position="25"/>
        <end position="184"/>
    </location>
</feature>
<reference evidence="2 3" key="1">
    <citation type="submission" date="2024-05" db="EMBL/GenBank/DDBJ databases">
        <authorList>
            <person name="Wallberg A."/>
        </authorList>
    </citation>
    <scope>NUCLEOTIDE SEQUENCE [LARGE SCALE GENOMIC DNA]</scope>
</reference>
<organism evidence="2 3">
    <name type="scientific">Meganyctiphanes norvegica</name>
    <name type="common">Northern krill</name>
    <name type="synonym">Thysanopoda norvegica</name>
    <dbReference type="NCBI Taxonomy" id="48144"/>
    <lineage>
        <taxon>Eukaryota</taxon>
        <taxon>Metazoa</taxon>
        <taxon>Ecdysozoa</taxon>
        <taxon>Arthropoda</taxon>
        <taxon>Crustacea</taxon>
        <taxon>Multicrustacea</taxon>
        <taxon>Malacostraca</taxon>
        <taxon>Eumalacostraca</taxon>
        <taxon>Eucarida</taxon>
        <taxon>Euphausiacea</taxon>
        <taxon>Euphausiidae</taxon>
        <taxon>Meganyctiphanes</taxon>
    </lineage>
</organism>
<keyword evidence="3" id="KW-1185">Reference proteome</keyword>